<dbReference type="KEGG" id="jar:G7057_06850"/>
<evidence type="ECO:0000313" key="3">
    <source>
        <dbReference type="Proteomes" id="UP000501451"/>
    </source>
</evidence>
<proteinExistence type="predicted"/>
<name>A0A6G7KA98_9LACT</name>
<gene>
    <name evidence="2" type="ORF">G7057_06850</name>
</gene>
<dbReference type="Proteomes" id="UP000501451">
    <property type="component" value="Chromosome"/>
</dbReference>
<feature type="signal peptide" evidence="1">
    <location>
        <begin position="1"/>
        <end position="19"/>
    </location>
</feature>
<protein>
    <recommendedName>
        <fullName evidence="4">DUF4352 domain-containing protein</fullName>
    </recommendedName>
</protein>
<dbReference type="EMBL" id="CP049740">
    <property type="protein sequence ID" value="QII82176.1"/>
    <property type="molecule type" value="Genomic_DNA"/>
</dbReference>
<keyword evidence="1" id="KW-0732">Signal</keyword>
<evidence type="ECO:0000256" key="1">
    <source>
        <dbReference type="SAM" id="SignalP"/>
    </source>
</evidence>
<dbReference type="PROSITE" id="PS51257">
    <property type="entry name" value="PROKAR_LIPOPROTEIN"/>
    <property type="match status" value="1"/>
</dbReference>
<reference evidence="2 3" key="1">
    <citation type="journal article" date="2017" name="Int. J. Syst. Evol. Microbiol.">
        <title>Jeotgalibaca porci sp. nov. and Jeotgalibaca arthritidis sp. nov., isolated from pigs, and emended description of the genus Jeotgalibaca.</title>
        <authorList>
            <person name="Zamora L."/>
            <person name="Perez-Sancho M."/>
            <person name="Dominguez L."/>
            <person name="Fernandez-Garayzabal J.F."/>
            <person name="Vela A.I."/>
        </authorList>
    </citation>
    <scope>NUCLEOTIDE SEQUENCE [LARGE SCALE GENOMIC DNA]</scope>
    <source>
        <strain evidence="2 3">CECT 9157</strain>
    </source>
</reference>
<organism evidence="2 3">
    <name type="scientific">Jeotgalibaca arthritidis</name>
    <dbReference type="NCBI Taxonomy" id="1868794"/>
    <lineage>
        <taxon>Bacteria</taxon>
        <taxon>Bacillati</taxon>
        <taxon>Bacillota</taxon>
        <taxon>Bacilli</taxon>
        <taxon>Lactobacillales</taxon>
        <taxon>Carnobacteriaceae</taxon>
        <taxon>Jeotgalibaca</taxon>
    </lineage>
</organism>
<dbReference type="AlphaFoldDB" id="A0A6G7KA98"/>
<sequence>MKKSISLILLSVMWLAACGSDNGETNSSISQTEASQEQTDQKSIQFVSGVTDFVTKGDKYNYYAIEAVAEGAEQVTAIIEGTAVDIRKTDNQWQFTYPYPGPNVETDITFTTDGSVEYGQTGIDLADLEADSYVTLSFIPNENPVIEEAAVTVNEGEAHTFRSEDSAIVEVVTVTNIELIPAKGDLNPLGKELLQVDVHYANEGTTATYIAPNYFTATDVDGHFLPIRYSHFWLIEVQAGESFAETIYFDVTDDGPYQIHFFDGAWLENDSANGVSI</sequence>
<evidence type="ECO:0008006" key="4">
    <source>
        <dbReference type="Google" id="ProtNLM"/>
    </source>
</evidence>
<dbReference type="RefSeq" id="WP_166162251.1">
    <property type="nucleotide sequence ID" value="NZ_CP049740.1"/>
</dbReference>
<keyword evidence="3" id="KW-1185">Reference proteome</keyword>
<accession>A0A6G7KA98</accession>
<evidence type="ECO:0000313" key="2">
    <source>
        <dbReference type="EMBL" id="QII82176.1"/>
    </source>
</evidence>
<feature type="chain" id="PRO_5026349290" description="DUF4352 domain-containing protein" evidence="1">
    <location>
        <begin position="20"/>
        <end position="277"/>
    </location>
</feature>